<evidence type="ECO:0000313" key="1">
    <source>
        <dbReference type="EMBL" id="CAG8638017.1"/>
    </source>
</evidence>
<gene>
    <name evidence="1" type="ORF">GMARGA_LOCUS8688</name>
</gene>
<dbReference type="EMBL" id="CAJVQB010004515">
    <property type="protein sequence ID" value="CAG8638017.1"/>
    <property type="molecule type" value="Genomic_DNA"/>
</dbReference>
<dbReference type="Proteomes" id="UP000789901">
    <property type="component" value="Unassembled WGS sequence"/>
</dbReference>
<sequence length="179" mass="21817">MSKNNNKEVNEYFLLVKDLLERHKLTVKKINYFPEYSTIQVSFMAKQFNFIIWHKRISSADEYLKLHKISEKNDQNWIIITKSLATKSKNKQYIDKMEEYANDTNKYIKILTFDEYHIIEFLKELFFDDYAKSKGIISHPEKELFLCFMNHNTKVFDGTVINYNHNDWNKNYKKFFYFL</sequence>
<name>A0ABN7UPC8_GIGMA</name>
<protein>
    <submittedName>
        <fullName evidence="1">22385_t:CDS:1</fullName>
    </submittedName>
</protein>
<proteinExistence type="predicted"/>
<accession>A0ABN7UPC8</accession>
<organism evidence="1 2">
    <name type="scientific">Gigaspora margarita</name>
    <dbReference type="NCBI Taxonomy" id="4874"/>
    <lineage>
        <taxon>Eukaryota</taxon>
        <taxon>Fungi</taxon>
        <taxon>Fungi incertae sedis</taxon>
        <taxon>Mucoromycota</taxon>
        <taxon>Glomeromycotina</taxon>
        <taxon>Glomeromycetes</taxon>
        <taxon>Diversisporales</taxon>
        <taxon>Gigasporaceae</taxon>
        <taxon>Gigaspora</taxon>
    </lineage>
</organism>
<keyword evidence="2" id="KW-1185">Reference proteome</keyword>
<evidence type="ECO:0000313" key="2">
    <source>
        <dbReference type="Proteomes" id="UP000789901"/>
    </source>
</evidence>
<comment type="caution">
    <text evidence="1">The sequence shown here is derived from an EMBL/GenBank/DDBJ whole genome shotgun (WGS) entry which is preliminary data.</text>
</comment>
<reference evidence="1 2" key="1">
    <citation type="submission" date="2021-06" db="EMBL/GenBank/DDBJ databases">
        <authorList>
            <person name="Kallberg Y."/>
            <person name="Tangrot J."/>
            <person name="Rosling A."/>
        </authorList>
    </citation>
    <scope>NUCLEOTIDE SEQUENCE [LARGE SCALE GENOMIC DNA]</scope>
    <source>
        <strain evidence="1 2">120-4 pot B 10/14</strain>
    </source>
</reference>